<evidence type="ECO:0000256" key="6">
    <source>
        <dbReference type="PIRSR" id="PIRSR016020-1"/>
    </source>
</evidence>
<feature type="active site" evidence="6">
    <location>
        <position position="162"/>
    </location>
</feature>
<evidence type="ECO:0000313" key="9">
    <source>
        <dbReference type="Proteomes" id="UP000054251"/>
    </source>
</evidence>
<dbReference type="GO" id="GO:0005975">
    <property type="term" value="P:carbohydrate metabolic process"/>
    <property type="evidence" value="ECO:0007669"/>
    <property type="project" value="InterPro"/>
</dbReference>
<comment type="caution">
    <text evidence="8">The sequence shown here is derived from an EMBL/GenBank/DDBJ whole genome shotgun (WGS) entry which is preliminary data.</text>
</comment>
<dbReference type="RefSeq" id="XP_015470329.1">
    <property type="nucleotide sequence ID" value="XM_015608928.1"/>
</dbReference>
<dbReference type="PANTHER" id="PTHR11122:SF13">
    <property type="entry name" value="GLUCOSE-6-PHOSPHATE 1-EPIMERASE"/>
    <property type="match status" value="1"/>
</dbReference>
<evidence type="ECO:0000256" key="1">
    <source>
        <dbReference type="ARBA" id="ARBA00001096"/>
    </source>
</evidence>
<dbReference type="InterPro" id="IPR025532">
    <property type="entry name" value="G6P_1-epimerase"/>
</dbReference>
<evidence type="ECO:0000256" key="3">
    <source>
        <dbReference type="ARBA" id="ARBA00012083"/>
    </source>
</evidence>
<dbReference type="EMBL" id="LMYN01000001">
    <property type="protein sequence ID" value="KSA04227.1"/>
    <property type="molecule type" value="Genomic_DNA"/>
</dbReference>
<feature type="binding site" evidence="7">
    <location>
        <position position="57"/>
    </location>
    <ligand>
        <name>substrate</name>
    </ligand>
</feature>
<evidence type="ECO:0000313" key="8">
    <source>
        <dbReference type="EMBL" id="KSA04227.1"/>
    </source>
</evidence>
<dbReference type="InterPro" id="IPR011013">
    <property type="entry name" value="Gal_mutarotase_sf_dom"/>
</dbReference>
<comment type="function">
    <text evidence="5">Catalyzes the interconversion between the alpha and beta anomers from at least three hexose 6-phosphate sugars (Glc6P, Gal6P, and Man6P).</text>
</comment>
<evidence type="ECO:0000256" key="2">
    <source>
        <dbReference type="ARBA" id="ARBA00005866"/>
    </source>
</evidence>
<evidence type="ECO:0000256" key="4">
    <source>
        <dbReference type="ARBA" id="ARBA00023235"/>
    </source>
</evidence>
<dbReference type="CDD" id="cd09020">
    <property type="entry name" value="D-hex-6-P-epi_like"/>
    <property type="match status" value="1"/>
</dbReference>
<sequence>MPVEETETEVILTHPKDASTKVSILKYGATITSWKNQGDEKLWLSKAAKLDGSKPVRGGVPLVFPCFGKCKDESNPAYKLPQHGFARNSTWEFLGQTTEDPLTVQFGLGPEQVDEELYKLWNDGLYDFTLILSITLGDNYLKTNIEVENTGDKDFKFNWLFHTYFNVPDITDIIVNNLTDAKCYDQLIGETYEEKAPMISFTEEFDRIYQGIDTQKTFQMIELGKVVMNVQRENLPDTVVWNPWIKKSEGMADFEPKKGYMNMLCIEPGHVAEFKNLKSGEKWSGAQILSTGGEIKVQTNIY</sequence>
<dbReference type="InterPro" id="IPR008183">
    <property type="entry name" value="Aldose_1/G6P_1-epimerase"/>
</dbReference>
<dbReference type="GO" id="GO:0030246">
    <property type="term" value="F:carbohydrate binding"/>
    <property type="evidence" value="ECO:0007669"/>
    <property type="project" value="UniProtKB-UniRule"/>
</dbReference>
<dbReference type="AlphaFoldDB" id="A0A0V1Q6W8"/>
<keyword evidence="4 5" id="KW-0413">Isomerase</keyword>
<dbReference type="Pfam" id="PF01263">
    <property type="entry name" value="Aldose_epim"/>
    <property type="match status" value="1"/>
</dbReference>
<reference evidence="8 9" key="1">
    <citation type="submission" date="2015-11" db="EMBL/GenBank/DDBJ databases">
        <title>The genome of Debaryomyces fabryi.</title>
        <authorList>
            <person name="Tafer H."/>
            <person name="Lopandic K."/>
        </authorList>
    </citation>
    <scope>NUCLEOTIDE SEQUENCE [LARGE SCALE GENOMIC DNA]</scope>
    <source>
        <strain evidence="8 9">CBS 789</strain>
    </source>
</reference>
<keyword evidence="9" id="KW-1185">Reference proteome</keyword>
<proteinExistence type="inferred from homology"/>
<dbReference type="OrthoDB" id="1659429at2759"/>
<dbReference type="SUPFAM" id="SSF74650">
    <property type="entry name" value="Galactose mutarotase-like"/>
    <property type="match status" value="1"/>
</dbReference>
<dbReference type="InterPro" id="IPR014718">
    <property type="entry name" value="GH-type_carb-bd"/>
</dbReference>
<organism evidence="8 9">
    <name type="scientific">Debaryomyces fabryi</name>
    <dbReference type="NCBI Taxonomy" id="58627"/>
    <lineage>
        <taxon>Eukaryota</taxon>
        <taxon>Fungi</taxon>
        <taxon>Dikarya</taxon>
        <taxon>Ascomycota</taxon>
        <taxon>Saccharomycotina</taxon>
        <taxon>Pichiomycetes</taxon>
        <taxon>Debaryomycetaceae</taxon>
        <taxon>Debaryomyces</taxon>
    </lineage>
</organism>
<dbReference type="GO" id="GO:0047938">
    <property type="term" value="F:glucose-6-phosphate 1-epimerase activity"/>
    <property type="evidence" value="ECO:0007669"/>
    <property type="project" value="UniProtKB-UniRule"/>
</dbReference>
<comment type="similarity">
    <text evidence="2 5">Belongs to the glucose-6-phosphate 1-epimerase family.</text>
</comment>
<name>A0A0V1Q6W8_9ASCO</name>
<accession>A0A0V1Q6W8</accession>
<evidence type="ECO:0000256" key="7">
    <source>
        <dbReference type="PIRSR" id="PIRSR016020-2"/>
    </source>
</evidence>
<evidence type="ECO:0000256" key="5">
    <source>
        <dbReference type="PIRNR" id="PIRNR016020"/>
    </source>
</evidence>
<comment type="catalytic activity">
    <reaction evidence="1">
        <text>alpha-D-glucose 6-phosphate = beta-D-glucose 6-phosphate</text>
        <dbReference type="Rhea" id="RHEA:16249"/>
        <dbReference type="ChEBI" id="CHEBI:58225"/>
        <dbReference type="ChEBI" id="CHEBI:58247"/>
        <dbReference type="EC" id="5.1.3.15"/>
    </reaction>
</comment>
<gene>
    <name evidence="8" type="ORF">AC631_00098</name>
</gene>
<dbReference type="GO" id="GO:0005737">
    <property type="term" value="C:cytoplasm"/>
    <property type="evidence" value="ECO:0007669"/>
    <property type="project" value="TreeGrafter"/>
</dbReference>
<feature type="binding site" evidence="7">
    <location>
        <position position="87"/>
    </location>
    <ligand>
        <name>substrate</name>
    </ligand>
</feature>
<feature type="binding site" evidence="7">
    <location>
        <position position="82"/>
    </location>
    <ligand>
        <name>substrate</name>
    </ligand>
</feature>
<dbReference type="GeneID" id="26837107"/>
<dbReference type="PIRSF" id="PIRSF016020">
    <property type="entry name" value="PHexose_mutarotase"/>
    <property type="match status" value="1"/>
</dbReference>
<dbReference type="EC" id="5.1.3.15" evidence="3 5"/>
<feature type="active site" evidence="6">
    <location>
        <position position="267"/>
    </location>
</feature>
<dbReference type="Proteomes" id="UP000054251">
    <property type="component" value="Unassembled WGS sequence"/>
</dbReference>
<dbReference type="PANTHER" id="PTHR11122">
    <property type="entry name" value="APOSPORY-ASSOCIATED PROTEIN C-RELATED"/>
    <property type="match status" value="1"/>
</dbReference>
<dbReference type="Gene3D" id="2.70.98.10">
    <property type="match status" value="1"/>
</dbReference>
<protein>
    <recommendedName>
        <fullName evidence="3 5">Glucose-6-phosphate 1-epimerase</fullName>
        <ecNumber evidence="3 5">5.1.3.15</ecNumber>
    </recommendedName>
</protein>